<gene>
    <name evidence="1" type="ORF">Amon02_000918300</name>
</gene>
<dbReference type="EMBL" id="BSXS01008542">
    <property type="protein sequence ID" value="GME92860.1"/>
    <property type="molecule type" value="Genomic_DNA"/>
</dbReference>
<accession>A0ACB5TPV4</accession>
<reference evidence="1" key="1">
    <citation type="submission" date="2023-04" db="EMBL/GenBank/DDBJ databases">
        <title>Ambrosiozyma monospora NBRC 10751.</title>
        <authorList>
            <person name="Ichikawa N."/>
            <person name="Sato H."/>
            <person name="Tonouchi N."/>
        </authorList>
    </citation>
    <scope>NUCLEOTIDE SEQUENCE</scope>
    <source>
        <strain evidence="1">NBRC 10751</strain>
    </source>
</reference>
<proteinExistence type="predicted"/>
<protein>
    <submittedName>
        <fullName evidence="1">Unnamed protein product</fullName>
    </submittedName>
</protein>
<evidence type="ECO:0000313" key="1">
    <source>
        <dbReference type="EMBL" id="GME92860.1"/>
    </source>
</evidence>
<name>A0ACB5TPV4_AMBMO</name>
<organism evidence="1 2">
    <name type="scientific">Ambrosiozyma monospora</name>
    <name type="common">Yeast</name>
    <name type="synonym">Endomycopsis monosporus</name>
    <dbReference type="NCBI Taxonomy" id="43982"/>
    <lineage>
        <taxon>Eukaryota</taxon>
        <taxon>Fungi</taxon>
        <taxon>Dikarya</taxon>
        <taxon>Ascomycota</taxon>
        <taxon>Saccharomycotina</taxon>
        <taxon>Pichiomycetes</taxon>
        <taxon>Pichiales</taxon>
        <taxon>Pichiaceae</taxon>
        <taxon>Ambrosiozyma</taxon>
    </lineage>
</organism>
<sequence length="433" mass="48858">MNSSQSHNKAAAASSSSAPGPAPEKSAKETPKKKTDPTPVKKTPESKSSSKKTKTTPSHQPARTLKRRLQTNKDKEANKEPPKKKQQKKTVRAVGKVKKNNNKAKEIKEMLDHAIDVEIEDDSLYNLVMKPNTTGAMIVDFIRNTINNIMSLMSSGQLRGINETFDMIFISDPDSIYCFTPTQLVQLLVVHSEKFLMFGDDSQPIVHLSYITYDARGNENYTKYIIDYTQLYGLFLLQKDNASATAKETEVESDEPELESLTQKKQKKKKADSLFVENEDSEEEQDHVNEETNNKNTSVNNEEEESESESNTKSFKKTDTIPVNIPNLSTHRIRKAQVVDSESLLSEIEAKLKKLSYGSSSKPVSSAVTDTFELVFFDEPDGKHLFTDSQLIQLLRLCYDIFETEPLSSDKNEIGFTLMSQERLLYSRCPEDS</sequence>
<keyword evidence="2" id="KW-1185">Reference proteome</keyword>
<comment type="caution">
    <text evidence="1">The sequence shown here is derived from an EMBL/GenBank/DDBJ whole genome shotgun (WGS) entry which is preliminary data.</text>
</comment>
<dbReference type="Proteomes" id="UP001165064">
    <property type="component" value="Unassembled WGS sequence"/>
</dbReference>
<evidence type="ECO:0000313" key="2">
    <source>
        <dbReference type="Proteomes" id="UP001165064"/>
    </source>
</evidence>